<name>A0A225UBB7_9STRA</name>
<evidence type="ECO:0000313" key="1">
    <source>
        <dbReference type="EMBL" id="OWY90303.1"/>
    </source>
</evidence>
<proteinExistence type="predicted"/>
<dbReference type="OrthoDB" id="10506382at2759"/>
<gene>
    <name evidence="1" type="ORF">PHMEG_00041632</name>
</gene>
<protein>
    <submittedName>
        <fullName evidence="1">Transposase</fullName>
    </submittedName>
</protein>
<dbReference type="AlphaFoldDB" id="A0A225UBB7"/>
<sequence>INMGRNVALDECSVARRSKYGRHVIAFNPSRRLVTNFKQRDPHRSFITELSSELISGK</sequence>
<dbReference type="EMBL" id="NBNE01023327">
    <property type="protein sequence ID" value="OWY90303.1"/>
    <property type="molecule type" value="Genomic_DNA"/>
</dbReference>
<evidence type="ECO:0000313" key="2">
    <source>
        <dbReference type="Proteomes" id="UP000198211"/>
    </source>
</evidence>
<accession>A0A225UBB7</accession>
<keyword evidence="2" id="KW-1185">Reference proteome</keyword>
<reference evidence="2" key="1">
    <citation type="submission" date="2017-03" db="EMBL/GenBank/DDBJ databases">
        <title>Phytopthora megakarya and P. palmivora, two closely related causual agents of cacao black pod achieved similar genome size and gene model numbers by different mechanisms.</title>
        <authorList>
            <person name="Ali S."/>
            <person name="Shao J."/>
            <person name="Larry D.J."/>
            <person name="Kronmiller B."/>
            <person name="Shen D."/>
            <person name="Strem M.D."/>
            <person name="Melnick R.L."/>
            <person name="Guiltinan M.J."/>
            <person name="Tyler B.M."/>
            <person name="Meinhardt L.W."/>
            <person name="Bailey B.A."/>
        </authorList>
    </citation>
    <scope>NUCLEOTIDE SEQUENCE [LARGE SCALE GENOMIC DNA]</scope>
    <source>
        <strain evidence="2">zdho120</strain>
    </source>
</reference>
<feature type="non-terminal residue" evidence="1">
    <location>
        <position position="1"/>
    </location>
</feature>
<dbReference type="Proteomes" id="UP000198211">
    <property type="component" value="Unassembled WGS sequence"/>
</dbReference>
<organism evidence="1 2">
    <name type="scientific">Phytophthora megakarya</name>
    <dbReference type="NCBI Taxonomy" id="4795"/>
    <lineage>
        <taxon>Eukaryota</taxon>
        <taxon>Sar</taxon>
        <taxon>Stramenopiles</taxon>
        <taxon>Oomycota</taxon>
        <taxon>Peronosporomycetes</taxon>
        <taxon>Peronosporales</taxon>
        <taxon>Peronosporaceae</taxon>
        <taxon>Phytophthora</taxon>
    </lineage>
</organism>
<comment type="caution">
    <text evidence="1">The sequence shown here is derived from an EMBL/GenBank/DDBJ whole genome shotgun (WGS) entry which is preliminary data.</text>
</comment>